<feature type="domain" description="Adenosine deaminase" evidence="7">
    <location>
        <begin position="9"/>
        <end position="331"/>
    </location>
</feature>
<evidence type="ECO:0000313" key="9">
    <source>
        <dbReference type="Proteomes" id="UP000187209"/>
    </source>
</evidence>
<comment type="caution">
    <text evidence="8">The sequence shown here is derived from an EMBL/GenBank/DDBJ whole genome shotgun (WGS) entry which is preliminary data.</text>
</comment>
<dbReference type="InterPro" id="IPR006330">
    <property type="entry name" value="Ado/ade_deaminase"/>
</dbReference>
<accession>A0A1R2BT67</accession>
<keyword evidence="9" id="KW-1185">Reference proteome</keyword>
<evidence type="ECO:0000256" key="6">
    <source>
        <dbReference type="ARBA" id="ARBA00022833"/>
    </source>
</evidence>
<reference evidence="8 9" key="1">
    <citation type="submission" date="2016-11" db="EMBL/GenBank/DDBJ databases">
        <title>The macronuclear genome of Stentor coeruleus: a giant cell with tiny introns.</title>
        <authorList>
            <person name="Slabodnick M."/>
            <person name="Ruby J.G."/>
            <person name="Reiff S.B."/>
            <person name="Swart E.C."/>
            <person name="Gosai S."/>
            <person name="Prabakaran S."/>
            <person name="Witkowska E."/>
            <person name="Larue G.E."/>
            <person name="Fisher S."/>
            <person name="Freeman R.M."/>
            <person name="Gunawardena J."/>
            <person name="Chu W."/>
            <person name="Stover N.A."/>
            <person name="Gregory B.D."/>
            <person name="Nowacki M."/>
            <person name="Derisi J."/>
            <person name="Roy S.W."/>
            <person name="Marshall W.F."/>
            <person name="Sood P."/>
        </authorList>
    </citation>
    <scope>NUCLEOTIDE SEQUENCE [LARGE SCALE GENOMIC DNA]</scope>
    <source>
        <strain evidence="8">WM001</strain>
    </source>
</reference>
<dbReference type="NCBIfam" id="TIGR01430">
    <property type="entry name" value="aden_deam"/>
    <property type="match status" value="1"/>
</dbReference>
<dbReference type="Gene3D" id="3.20.20.140">
    <property type="entry name" value="Metal-dependent hydrolases"/>
    <property type="match status" value="1"/>
</dbReference>
<evidence type="ECO:0000256" key="5">
    <source>
        <dbReference type="ARBA" id="ARBA00022801"/>
    </source>
</evidence>
<dbReference type="GO" id="GO:0006166">
    <property type="term" value="P:purine ribonucleoside salvage"/>
    <property type="evidence" value="ECO:0007669"/>
    <property type="project" value="UniProtKB-KW"/>
</dbReference>
<dbReference type="PANTHER" id="PTHR43114">
    <property type="entry name" value="ADENINE DEAMINASE"/>
    <property type="match status" value="1"/>
</dbReference>
<evidence type="ECO:0000256" key="3">
    <source>
        <dbReference type="ARBA" id="ARBA00022723"/>
    </source>
</evidence>
<evidence type="ECO:0000313" key="8">
    <source>
        <dbReference type="EMBL" id="OMJ79891.1"/>
    </source>
</evidence>
<organism evidence="8 9">
    <name type="scientific">Stentor coeruleus</name>
    <dbReference type="NCBI Taxonomy" id="5963"/>
    <lineage>
        <taxon>Eukaryota</taxon>
        <taxon>Sar</taxon>
        <taxon>Alveolata</taxon>
        <taxon>Ciliophora</taxon>
        <taxon>Postciliodesmatophora</taxon>
        <taxon>Heterotrichea</taxon>
        <taxon>Heterotrichida</taxon>
        <taxon>Stentoridae</taxon>
        <taxon>Stentor</taxon>
    </lineage>
</organism>
<dbReference type="SUPFAM" id="SSF51556">
    <property type="entry name" value="Metallo-dependent hydrolases"/>
    <property type="match status" value="1"/>
</dbReference>
<dbReference type="AlphaFoldDB" id="A0A1R2BT67"/>
<dbReference type="GO" id="GO:0000034">
    <property type="term" value="F:adenine deaminase activity"/>
    <property type="evidence" value="ECO:0007669"/>
    <property type="project" value="TreeGrafter"/>
</dbReference>
<evidence type="ECO:0000256" key="1">
    <source>
        <dbReference type="ARBA" id="ARBA00001947"/>
    </source>
</evidence>
<keyword evidence="3" id="KW-0479">Metal-binding</keyword>
<dbReference type="InterPro" id="IPR001365">
    <property type="entry name" value="A_deaminase_dom"/>
</dbReference>
<dbReference type="GO" id="GO:0043103">
    <property type="term" value="P:hypoxanthine salvage"/>
    <property type="evidence" value="ECO:0007669"/>
    <property type="project" value="TreeGrafter"/>
</dbReference>
<dbReference type="InterPro" id="IPR032466">
    <property type="entry name" value="Metal_Hydrolase"/>
</dbReference>
<name>A0A1R2BT67_9CILI</name>
<keyword evidence="4" id="KW-0660">Purine salvage</keyword>
<proteinExistence type="predicted"/>
<dbReference type="UniPathway" id="UPA00606"/>
<evidence type="ECO:0000256" key="4">
    <source>
        <dbReference type="ARBA" id="ARBA00022726"/>
    </source>
</evidence>
<protein>
    <recommendedName>
        <fullName evidence="7">Adenosine deaminase domain-containing protein</fullName>
    </recommendedName>
</protein>
<dbReference type="PANTHER" id="PTHR43114:SF6">
    <property type="entry name" value="ADENINE DEAMINASE"/>
    <property type="match status" value="1"/>
</dbReference>
<dbReference type="EMBL" id="MPUH01000449">
    <property type="protein sequence ID" value="OMJ79891.1"/>
    <property type="molecule type" value="Genomic_DNA"/>
</dbReference>
<keyword evidence="6" id="KW-0862">Zinc</keyword>
<evidence type="ECO:0000259" key="7">
    <source>
        <dbReference type="Pfam" id="PF00962"/>
    </source>
</evidence>
<keyword evidence="5" id="KW-0378">Hydrolase</keyword>
<dbReference type="GO" id="GO:0006146">
    <property type="term" value="P:adenine catabolic process"/>
    <property type="evidence" value="ECO:0007669"/>
    <property type="project" value="TreeGrafter"/>
</dbReference>
<dbReference type="GO" id="GO:0005829">
    <property type="term" value="C:cytosol"/>
    <property type="evidence" value="ECO:0007669"/>
    <property type="project" value="TreeGrafter"/>
</dbReference>
<comment type="cofactor">
    <cofactor evidence="1">
        <name>Zn(2+)</name>
        <dbReference type="ChEBI" id="CHEBI:29105"/>
    </cofactor>
</comment>
<dbReference type="Pfam" id="PF00962">
    <property type="entry name" value="A_deaminase"/>
    <property type="match status" value="1"/>
</dbReference>
<evidence type="ECO:0000256" key="2">
    <source>
        <dbReference type="ARBA" id="ARBA00005058"/>
    </source>
</evidence>
<dbReference type="OrthoDB" id="272271at2759"/>
<comment type="pathway">
    <text evidence="2">Purine metabolism; purine nucleoside salvage.</text>
</comment>
<gene>
    <name evidence="8" type="ORF">SteCoe_19977</name>
</gene>
<sequence>MEEFIAKLPKTELHVHLEGTMTTDLLLKLAERNGIDVGTREYLESRRSNYSDFMEFVEVYDINCSVVKYPTDLYEIAYEYFKVCEQECILYSEVAFASVLYQDQGFEFSQVIEPLLQASADAEKNLGVKSNWILTLVKHLPLEKNLKSLRDSIPYKDKIIGLGIAGPEVGFPARNFESVYDEARRIGYKNFTAHSGEFGDPRCIIDTLYHLKVKRIDHGVRCLNDPYLVKFLADSDIWLTVCPLSNYHLNVLKTFFEGKHVINELLEKGIKITINSDDPPLLGGFLNKNYMTVADIFSFKGEAESKRILIKLAKDSFTASFLPSNIKEDFYLMIDNYALTLQ</sequence>
<dbReference type="GO" id="GO:0046872">
    <property type="term" value="F:metal ion binding"/>
    <property type="evidence" value="ECO:0007669"/>
    <property type="project" value="UniProtKB-KW"/>
</dbReference>
<dbReference type="Proteomes" id="UP000187209">
    <property type="component" value="Unassembled WGS sequence"/>
</dbReference>